<sequence>MAPKSPIPNHMDTADAFQPGFGRYIRVGPQSLLEISWPLRLEKLTDPSYVGEPYFTLEEADTIKHTVFNNGNLFTLYLEDELNQRLTRRNMKRVESGNFQVCTAHDLALIIAQALGMDLKQLEKDKKICRSGRDKGSSLGRTTLGWLAKKTTCS</sequence>
<reference evidence="1" key="1">
    <citation type="submission" date="2019-04" db="EMBL/GenBank/DDBJ databases">
        <title>Friends and foes A comparative genomics studyof 23 Aspergillus species from section Flavi.</title>
        <authorList>
            <consortium name="DOE Joint Genome Institute"/>
            <person name="Kjaerbolling I."/>
            <person name="Vesth T."/>
            <person name="Frisvad J.C."/>
            <person name="Nybo J.L."/>
            <person name="Theobald S."/>
            <person name="Kildgaard S."/>
            <person name="Isbrandt T."/>
            <person name="Kuo A."/>
            <person name="Sato A."/>
            <person name="Lyhne E.K."/>
            <person name="Kogle M.E."/>
            <person name="Wiebenga A."/>
            <person name="Kun R.S."/>
            <person name="Lubbers R.J."/>
            <person name="Makela M.R."/>
            <person name="Barry K."/>
            <person name="Chovatia M."/>
            <person name="Clum A."/>
            <person name="Daum C."/>
            <person name="Haridas S."/>
            <person name="He G."/>
            <person name="LaButti K."/>
            <person name="Lipzen A."/>
            <person name="Mondo S."/>
            <person name="Riley R."/>
            <person name="Salamov A."/>
            <person name="Simmons B.A."/>
            <person name="Magnuson J.K."/>
            <person name="Henrissat B."/>
            <person name="Mortensen U.H."/>
            <person name="Larsen T.O."/>
            <person name="Devries R.P."/>
            <person name="Grigoriev I.V."/>
            <person name="Machida M."/>
            <person name="Baker S.E."/>
            <person name="Andersen M.R."/>
        </authorList>
    </citation>
    <scope>NUCLEOTIDE SEQUENCE [LARGE SCALE GENOMIC DNA]</scope>
    <source>
        <strain evidence="1">IBT 14317</strain>
    </source>
</reference>
<name>A0A5N7C869_PETAA</name>
<evidence type="ECO:0000313" key="1">
    <source>
        <dbReference type="EMBL" id="KAE8390322.1"/>
    </source>
</evidence>
<dbReference type="EMBL" id="ML735256">
    <property type="protein sequence ID" value="KAE8390322.1"/>
    <property type="molecule type" value="Genomic_DNA"/>
</dbReference>
<gene>
    <name evidence="1" type="ORF">BDV23DRAFT_183615</name>
</gene>
<dbReference type="OrthoDB" id="2740448at2759"/>
<dbReference type="AlphaFoldDB" id="A0A5N7C869"/>
<dbReference type="Proteomes" id="UP000326877">
    <property type="component" value="Unassembled WGS sequence"/>
</dbReference>
<organism evidence="1">
    <name type="scientific">Petromyces alliaceus</name>
    <name type="common">Aspergillus alliaceus</name>
    <dbReference type="NCBI Taxonomy" id="209559"/>
    <lineage>
        <taxon>Eukaryota</taxon>
        <taxon>Fungi</taxon>
        <taxon>Dikarya</taxon>
        <taxon>Ascomycota</taxon>
        <taxon>Pezizomycotina</taxon>
        <taxon>Eurotiomycetes</taxon>
        <taxon>Eurotiomycetidae</taxon>
        <taxon>Eurotiales</taxon>
        <taxon>Aspergillaceae</taxon>
        <taxon>Aspergillus</taxon>
        <taxon>Aspergillus subgen. Circumdati</taxon>
    </lineage>
</organism>
<accession>A0A5N7C869</accession>
<proteinExistence type="predicted"/>
<protein>
    <submittedName>
        <fullName evidence="1">Uncharacterized protein</fullName>
    </submittedName>
</protein>